<evidence type="ECO:0000313" key="4">
    <source>
        <dbReference type="Proteomes" id="UP000267536"/>
    </source>
</evidence>
<dbReference type="InterPro" id="IPR029069">
    <property type="entry name" value="HotDog_dom_sf"/>
</dbReference>
<dbReference type="Pfam" id="PF01575">
    <property type="entry name" value="MaoC_dehydratas"/>
    <property type="match status" value="1"/>
</dbReference>
<name>A0A3N4G8H0_9ACTN</name>
<keyword evidence="4" id="KW-1185">Reference proteome</keyword>
<protein>
    <submittedName>
        <fullName evidence="3">Dehydratase</fullName>
    </submittedName>
</protein>
<dbReference type="Gene3D" id="3.10.129.10">
    <property type="entry name" value="Hotdog Thioesterase"/>
    <property type="match status" value="1"/>
</dbReference>
<dbReference type="AlphaFoldDB" id="A0A3N4G8H0"/>
<dbReference type="SUPFAM" id="SSF54637">
    <property type="entry name" value="Thioesterase/thiol ester dehydrase-isomerase"/>
    <property type="match status" value="1"/>
</dbReference>
<feature type="domain" description="MaoC-like" evidence="2">
    <location>
        <begin position="11"/>
        <end position="106"/>
    </location>
</feature>
<evidence type="ECO:0000313" key="3">
    <source>
        <dbReference type="EMBL" id="RPA59033.1"/>
    </source>
</evidence>
<reference evidence="3 4" key="1">
    <citation type="submission" date="2018-11" db="EMBL/GenBank/DDBJ databases">
        <title>Draft genome sequence of Gordonia sp. RS15-1S isolated from rice stems.</title>
        <authorList>
            <person name="Muangham S."/>
        </authorList>
    </citation>
    <scope>NUCLEOTIDE SEQUENCE [LARGE SCALE GENOMIC DNA]</scope>
    <source>
        <strain evidence="3 4">RS15-1S</strain>
    </source>
</reference>
<evidence type="ECO:0000259" key="2">
    <source>
        <dbReference type="Pfam" id="PF01575"/>
    </source>
</evidence>
<sequence length="136" mass="14786">MTAVETGEVVRLAKTVTEFDVYGFAGITGDFYPLHIDAEYAQEHPAGARVAHGVLILGLMSAAAGQWMTRKEVDGYSYGYDTVRFIKPVYLGDTVSVTFTVKGERPEEGGKILCAVDAHNQHGELVAVATHVIWLN</sequence>
<accession>A0A3N4G8H0</accession>
<dbReference type="Proteomes" id="UP000267536">
    <property type="component" value="Unassembled WGS sequence"/>
</dbReference>
<dbReference type="EMBL" id="RKMH01000010">
    <property type="protein sequence ID" value="RPA59033.1"/>
    <property type="molecule type" value="Genomic_DNA"/>
</dbReference>
<organism evidence="3 4">
    <name type="scientific">Gordonia oryzae</name>
    <dbReference type="NCBI Taxonomy" id="2487349"/>
    <lineage>
        <taxon>Bacteria</taxon>
        <taxon>Bacillati</taxon>
        <taxon>Actinomycetota</taxon>
        <taxon>Actinomycetes</taxon>
        <taxon>Mycobacteriales</taxon>
        <taxon>Gordoniaceae</taxon>
        <taxon>Gordonia</taxon>
    </lineage>
</organism>
<comment type="similarity">
    <text evidence="1">Belongs to the enoyl-CoA hydratase/isomerase family.</text>
</comment>
<proteinExistence type="inferred from homology"/>
<dbReference type="OrthoDB" id="9796589at2"/>
<dbReference type="CDD" id="cd03441">
    <property type="entry name" value="R_hydratase_like"/>
    <property type="match status" value="1"/>
</dbReference>
<comment type="caution">
    <text evidence="3">The sequence shown here is derived from an EMBL/GenBank/DDBJ whole genome shotgun (WGS) entry which is preliminary data.</text>
</comment>
<dbReference type="PANTHER" id="PTHR43664:SF1">
    <property type="entry name" value="BETA-METHYLMALYL-COA DEHYDRATASE"/>
    <property type="match status" value="1"/>
</dbReference>
<dbReference type="PANTHER" id="PTHR43664">
    <property type="entry name" value="MONOAMINE OXIDASE-RELATED"/>
    <property type="match status" value="1"/>
</dbReference>
<dbReference type="InterPro" id="IPR052342">
    <property type="entry name" value="MCH/BMMD"/>
</dbReference>
<gene>
    <name evidence="3" type="ORF">EF294_14520</name>
</gene>
<evidence type="ECO:0000256" key="1">
    <source>
        <dbReference type="ARBA" id="ARBA00005254"/>
    </source>
</evidence>
<dbReference type="InterPro" id="IPR002539">
    <property type="entry name" value="MaoC-like_dom"/>
</dbReference>